<keyword evidence="3" id="KW-1185">Reference proteome</keyword>
<dbReference type="STRING" id="1232681.ADIS_3502"/>
<protein>
    <submittedName>
        <fullName evidence="2">Uncharacterized protein</fullName>
    </submittedName>
</protein>
<feature type="transmembrane region" description="Helical" evidence="1">
    <location>
        <begin position="203"/>
        <end position="222"/>
    </location>
</feature>
<feature type="transmembrane region" description="Helical" evidence="1">
    <location>
        <begin position="16"/>
        <end position="34"/>
    </location>
</feature>
<dbReference type="AlphaFoldDB" id="R7ZPR9"/>
<feature type="transmembrane region" description="Helical" evidence="1">
    <location>
        <begin position="150"/>
        <end position="171"/>
    </location>
</feature>
<accession>R7ZPR9</accession>
<feature type="transmembrane region" description="Helical" evidence="1">
    <location>
        <begin position="112"/>
        <end position="134"/>
    </location>
</feature>
<proteinExistence type="predicted"/>
<dbReference type="Proteomes" id="UP000013909">
    <property type="component" value="Unassembled WGS sequence"/>
</dbReference>
<feature type="transmembrane region" description="Helical" evidence="1">
    <location>
        <begin position="79"/>
        <end position="100"/>
    </location>
</feature>
<organism evidence="2 3">
    <name type="scientific">Lunatimonas lonarensis</name>
    <dbReference type="NCBI Taxonomy" id="1232681"/>
    <lineage>
        <taxon>Bacteria</taxon>
        <taxon>Pseudomonadati</taxon>
        <taxon>Bacteroidota</taxon>
        <taxon>Cytophagia</taxon>
        <taxon>Cytophagales</taxon>
        <taxon>Cyclobacteriaceae</taxon>
    </lineage>
</organism>
<gene>
    <name evidence="2" type="ORF">ADIS_3502</name>
</gene>
<keyword evidence="1" id="KW-0812">Transmembrane</keyword>
<reference evidence="2 3" key="1">
    <citation type="submission" date="2013-02" db="EMBL/GenBank/DDBJ databases">
        <title>A novel strain isolated from Lonar lake, Maharashtra, India.</title>
        <authorList>
            <person name="Singh A."/>
        </authorList>
    </citation>
    <scope>NUCLEOTIDE SEQUENCE [LARGE SCALE GENOMIC DNA]</scope>
    <source>
        <strain evidence="2 3">AK24</strain>
    </source>
</reference>
<evidence type="ECO:0000256" key="1">
    <source>
        <dbReference type="SAM" id="Phobius"/>
    </source>
</evidence>
<feature type="transmembrane region" description="Helical" evidence="1">
    <location>
        <begin position="228"/>
        <end position="248"/>
    </location>
</feature>
<name>R7ZPR9_9BACT</name>
<feature type="transmembrane region" description="Helical" evidence="1">
    <location>
        <begin position="54"/>
        <end position="73"/>
    </location>
</feature>
<keyword evidence="1" id="KW-1133">Transmembrane helix</keyword>
<dbReference type="PATRIC" id="fig|1288963.3.peg.3493"/>
<evidence type="ECO:0000313" key="2">
    <source>
        <dbReference type="EMBL" id="EON76024.1"/>
    </source>
</evidence>
<keyword evidence="1" id="KW-0472">Membrane</keyword>
<comment type="caution">
    <text evidence="2">The sequence shown here is derived from an EMBL/GenBank/DDBJ whole genome shotgun (WGS) entry which is preliminary data.</text>
</comment>
<dbReference type="EMBL" id="AQHR01000089">
    <property type="protein sequence ID" value="EON76024.1"/>
    <property type="molecule type" value="Genomic_DNA"/>
</dbReference>
<evidence type="ECO:0000313" key="3">
    <source>
        <dbReference type="Proteomes" id="UP000013909"/>
    </source>
</evidence>
<sequence>MVMLDFVYELKERNATLFYFGLLCLLLSLVFLAMTRISNVQVYQVNAWYKPFKFAFSTFLFAWAMAWYCFYLTDFNITVFNWSVVLLLGFEIGYIALMAGQGKISHYNVSSPFYSMMFSMMALAATLVTIYTAYVGLRFFAGSFPDLPSYYLWGIRLGIVIFVIFSFQGFLMGGRMSHTVGLSNDNSNLFIVGWSRLVGDLRISHFIGMHALQVLPILAFYVLKNTKLTLVVGLLYAALATFTLYQALQGRPLIPESKSKIYTTKI</sequence>